<protein>
    <recommendedName>
        <fullName evidence="3">cytochrome-c oxidase</fullName>
        <ecNumber evidence="3">7.1.1.9</ecNumber>
    </recommendedName>
    <alternativeName>
        <fullName evidence="16">Cytochrome aa3 subunit 2</fullName>
    </alternativeName>
</protein>
<evidence type="ECO:0000256" key="10">
    <source>
        <dbReference type="ARBA" id="ARBA00022982"/>
    </source>
</evidence>
<reference evidence="22 23" key="1">
    <citation type="submission" date="2019-03" db="EMBL/GenBank/DDBJ databases">
        <title>The genome sequence of Nitrosococcus wardiae strain D1FHST reveals the archetypal metabolic capacity of ammonia-oxidizing Gammaproteobacteria.</title>
        <authorList>
            <person name="Wang L."/>
            <person name="Lim C.K."/>
            <person name="Hanson T.E."/>
            <person name="Dang H."/>
            <person name="Klotz M.G."/>
        </authorList>
    </citation>
    <scope>NUCLEOTIDE SEQUENCE [LARGE SCALE GENOMIC DNA]</scope>
    <source>
        <strain evidence="22 23">D1FHS</strain>
    </source>
</reference>
<dbReference type="Proteomes" id="UP000294325">
    <property type="component" value="Chromosome"/>
</dbReference>
<evidence type="ECO:0000256" key="15">
    <source>
        <dbReference type="ARBA" id="ARBA00024688"/>
    </source>
</evidence>
<evidence type="ECO:0000256" key="8">
    <source>
        <dbReference type="ARBA" id="ARBA00022723"/>
    </source>
</evidence>
<keyword evidence="11 19" id="KW-1133">Transmembrane helix</keyword>
<proteinExistence type="inferred from homology"/>
<dbReference type="GO" id="GO:0016491">
    <property type="term" value="F:oxidoreductase activity"/>
    <property type="evidence" value="ECO:0007669"/>
    <property type="project" value="UniProtKB-KW"/>
</dbReference>
<dbReference type="Gene3D" id="2.60.40.420">
    <property type="entry name" value="Cupredoxins - blue copper proteins"/>
    <property type="match status" value="1"/>
</dbReference>
<evidence type="ECO:0000256" key="11">
    <source>
        <dbReference type="ARBA" id="ARBA00022989"/>
    </source>
</evidence>
<dbReference type="Gene3D" id="1.10.287.90">
    <property type="match status" value="1"/>
</dbReference>
<keyword evidence="9" id="KW-1278">Translocase</keyword>
<dbReference type="InterPro" id="IPR008972">
    <property type="entry name" value="Cupredoxin"/>
</dbReference>
<comment type="subcellular location">
    <subcellularLocation>
        <location evidence="1">Membrane</location>
        <topology evidence="1">Multi-pass membrane protein</topology>
    </subcellularLocation>
</comment>
<dbReference type="InterPro" id="IPR001505">
    <property type="entry name" value="Copper_CuA"/>
</dbReference>
<name>A0A4P7C226_9GAMM</name>
<comment type="catalytic activity">
    <reaction evidence="17">
        <text>4 Fe(II)-[cytochrome c] + O2 + 8 H(+)(in) = 4 Fe(III)-[cytochrome c] + 2 H2O + 4 H(+)(out)</text>
        <dbReference type="Rhea" id="RHEA:11436"/>
        <dbReference type="Rhea" id="RHEA-COMP:10350"/>
        <dbReference type="Rhea" id="RHEA-COMP:14399"/>
        <dbReference type="ChEBI" id="CHEBI:15377"/>
        <dbReference type="ChEBI" id="CHEBI:15378"/>
        <dbReference type="ChEBI" id="CHEBI:15379"/>
        <dbReference type="ChEBI" id="CHEBI:29033"/>
        <dbReference type="ChEBI" id="CHEBI:29034"/>
        <dbReference type="EC" id="7.1.1.9"/>
    </reaction>
</comment>
<evidence type="ECO:0000259" key="21">
    <source>
        <dbReference type="PROSITE" id="PS51007"/>
    </source>
</evidence>
<evidence type="ECO:0000256" key="17">
    <source>
        <dbReference type="ARBA" id="ARBA00047816"/>
    </source>
</evidence>
<feature type="transmembrane region" description="Helical" evidence="19">
    <location>
        <begin position="57"/>
        <end position="79"/>
    </location>
</feature>
<dbReference type="RefSeq" id="WP_134358974.1">
    <property type="nucleotide sequence ID" value="NZ_CP038033.1"/>
</dbReference>
<dbReference type="InterPro" id="IPR036909">
    <property type="entry name" value="Cyt_c-like_dom_sf"/>
</dbReference>
<feature type="domain" description="Cytochrome oxidase subunit II copper A binding" evidence="20">
    <location>
        <begin position="129"/>
        <end position="245"/>
    </location>
</feature>
<dbReference type="Pfam" id="PF00116">
    <property type="entry name" value="COX2"/>
    <property type="match status" value="1"/>
</dbReference>
<dbReference type="CDD" id="cd04213">
    <property type="entry name" value="CuRO_CcO_Caa3_II"/>
    <property type="match status" value="1"/>
</dbReference>
<evidence type="ECO:0000256" key="18">
    <source>
        <dbReference type="PROSITE-ProRule" id="PRU00433"/>
    </source>
</evidence>
<dbReference type="Pfam" id="PF00034">
    <property type="entry name" value="Cytochrom_C"/>
    <property type="match status" value="1"/>
</dbReference>
<dbReference type="NCBIfam" id="TIGR02866">
    <property type="entry name" value="CoxB"/>
    <property type="match status" value="1"/>
</dbReference>
<dbReference type="SUPFAM" id="SSF46626">
    <property type="entry name" value="Cytochrome c"/>
    <property type="match status" value="1"/>
</dbReference>
<keyword evidence="10" id="KW-0249">Electron transport</keyword>
<evidence type="ECO:0000256" key="19">
    <source>
        <dbReference type="SAM" id="Phobius"/>
    </source>
</evidence>
<dbReference type="InterPro" id="IPR014222">
    <property type="entry name" value="Cyt_c_oxidase_su2"/>
</dbReference>
<comment type="function">
    <text evidence="15">Subunits I and II form the functional core of the enzyme complex. Electrons originating in cytochrome c are transferred via heme a and Cu(A) to the binuclear center formed by heme a3 and Cu(B).</text>
</comment>
<dbReference type="PANTHER" id="PTHR22888">
    <property type="entry name" value="CYTOCHROME C OXIDASE, SUBUNIT II"/>
    <property type="match status" value="1"/>
</dbReference>
<keyword evidence="5 18" id="KW-0349">Heme</keyword>
<dbReference type="GO" id="GO:0005507">
    <property type="term" value="F:copper ion binding"/>
    <property type="evidence" value="ECO:0007669"/>
    <property type="project" value="InterPro"/>
</dbReference>
<comment type="similarity">
    <text evidence="2">Belongs to the cytochrome c oxidase subunit 2 family.</text>
</comment>
<keyword evidence="23" id="KW-1185">Reference proteome</keyword>
<evidence type="ECO:0000313" key="22">
    <source>
        <dbReference type="EMBL" id="QBQ55717.1"/>
    </source>
</evidence>
<accession>A0A4P7C226</accession>
<keyword evidence="14 19" id="KW-0472">Membrane</keyword>
<dbReference type="EMBL" id="CP038033">
    <property type="protein sequence ID" value="QBQ55717.1"/>
    <property type="molecule type" value="Genomic_DNA"/>
</dbReference>
<dbReference type="OrthoDB" id="9781261at2"/>
<dbReference type="PANTHER" id="PTHR22888:SF9">
    <property type="entry name" value="CYTOCHROME C OXIDASE SUBUNIT 2"/>
    <property type="match status" value="1"/>
</dbReference>
<keyword evidence="12 18" id="KW-0408">Iron</keyword>
<evidence type="ECO:0000256" key="7">
    <source>
        <dbReference type="ARBA" id="ARBA00022692"/>
    </source>
</evidence>
<dbReference type="SUPFAM" id="SSF49503">
    <property type="entry name" value="Cupredoxins"/>
    <property type="match status" value="1"/>
</dbReference>
<dbReference type="InterPro" id="IPR002429">
    <property type="entry name" value="CcO_II-like_C"/>
</dbReference>
<dbReference type="PROSITE" id="PS51007">
    <property type="entry name" value="CYTC"/>
    <property type="match status" value="1"/>
</dbReference>
<dbReference type="InterPro" id="IPR009056">
    <property type="entry name" value="Cyt_c-like_dom"/>
</dbReference>
<evidence type="ECO:0000256" key="14">
    <source>
        <dbReference type="ARBA" id="ARBA00023136"/>
    </source>
</evidence>
<evidence type="ECO:0000256" key="13">
    <source>
        <dbReference type="ARBA" id="ARBA00023008"/>
    </source>
</evidence>
<evidence type="ECO:0000256" key="5">
    <source>
        <dbReference type="ARBA" id="ARBA00022617"/>
    </source>
</evidence>
<evidence type="ECO:0000256" key="12">
    <source>
        <dbReference type="ARBA" id="ARBA00023004"/>
    </source>
</evidence>
<dbReference type="InterPro" id="IPR034236">
    <property type="entry name" value="CuRO_CcO_Caa3_II"/>
</dbReference>
<gene>
    <name evidence="22" type="primary">coxB</name>
    <name evidence="22" type="ORF">E3U44_15265</name>
</gene>
<keyword evidence="4" id="KW-0813">Transport</keyword>
<evidence type="ECO:0000256" key="1">
    <source>
        <dbReference type="ARBA" id="ARBA00004141"/>
    </source>
</evidence>
<dbReference type="GO" id="GO:0016020">
    <property type="term" value="C:membrane"/>
    <property type="evidence" value="ECO:0007669"/>
    <property type="project" value="UniProtKB-SubCell"/>
</dbReference>
<evidence type="ECO:0000256" key="6">
    <source>
        <dbReference type="ARBA" id="ARBA00022660"/>
    </source>
</evidence>
<keyword evidence="22" id="KW-0560">Oxidoreductase</keyword>
<evidence type="ECO:0000259" key="20">
    <source>
        <dbReference type="PROSITE" id="PS50857"/>
    </source>
</evidence>
<dbReference type="GO" id="GO:0020037">
    <property type="term" value="F:heme binding"/>
    <property type="evidence" value="ECO:0007669"/>
    <property type="project" value="InterPro"/>
</dbReference>
<keyword evidence="7 19" id="KW-0812">Transmembrane</keyword>
<dbReference type="PROSITE" id="PS50857">
    <property type="entry name" value="COX2_CUA"/>
    <property type="match status" value="1"/>
</dbReference>
<keyword evidence="8 18" id="KW-0479">Metal-binding</keyword>
<dbReference type="PROSITE" id="PS51257">
    <property type="entry name" value="PROKAR_LIPOPROTEIN"/>
    <property type="match status" value="1"/>
</dbReference>
<evidence type="ECO:0000256" key="16">
    <source>
        <dbReference type="ARBA" id="ARBA00031399"/>
    </source>
</evidence>
<keyword evidence="6" id="KW-0679">Respiratory chain</keyword>
<dbReference type="AlphaFoldDB" id="A0A4P7C226"/>
<organism evidence="22 23">
    <name type="scientific">Nitrosococcus wardiae</name>
    <dbReference type="NCBI Taxonomy" id="1814290"/>
    <lineage>
        <taxon>Bacteria</taxon>
        <taxon>Pseudomonadati</taxon>
        <taxon>Pseudomonadota</taxon>
        <taxon>Gammaproteobacteria</taxon>
        <taxon>Chromatiales</taxon>
        <taxon>Chromatiaceae</taxon>
        <taxon>Nitrosococcus</taxon>
    </lineage>
</organism>
<dbReference type="InterPro" id="IPR036257">
    <property type="entry name" value="Cyt_c_oxidase_su2_TM_sf"/>
</dbReference>
<evidence type="ECO:0000256" key="9">
    <source>
        <dbReference type="ARBA" id="ARBA00022967"/>
    </source>
</evidence>
<keyword evidence="13" id="KW-0186">Copper</keyword>
<evidence type="ECO:0000256" key="3">
    <source>
        <dbReference type="ARBA" id="ARBA00012949"/>
    </source>
</evidence>
<feature type="domain" description="Cytochrome c" evidence="21">
    <location>
        <begin position="256"/>
        <end position="348"/>
    </location>
</feature>
<feature type="transmembrane region" description="Helical" evidence="19">
    <location>
        <begin position="91"/>
        <end position="112"/>
    </location>
</feature>
<evidence type="ECO:0000313" key="23">
    <source>
        <dbReference type="Proteomes" id="UP000294325"/>
    </source>
</evidence>
<sequence>MSSKKPIKASGRRKVGPSRQLREGLIIATAALSGCEGIQSTLTPRGPAAESIARINWIMFWGATAILLLVMTLALYAVYRHPRKRRPISGNGMIVTGGVILPLVALSALLIYGTHGMSNLRHEPYEGALRTMRIEVVGNQWWWDVYYWIGDQGTNVITANEIHIPAGFPVAISVRSNDVIHSFWVPSLAGKIDLVPGKSNRILLQADRPGVFRGQCAEFCGAQHARMALFVVAESPHTFATWLAKQRLPDSTPVHPILQRGQDAFVANGCLECHTIRGLGKAKLRGPDLTHVGDRLFLAAGSIKNNPANLAKIIAHSQFVKPGSAMPSFTELDSDTLQSIAAYLWSLK</sequence>
<dbReference type="EC" id="7.1.1.9" evidence="3"/>
<dbReference type="InterPro" id="IPR045187">
    <property type="entry name" value="CcO_II"/>
</dbReference>
<dbReference type="GO" id="GO:0042773">
    <property type="term" value="P:ATP synthesis coupled electron transport"/>
    <property type="evidence" value="ECO:0007669"/>
    <property type="project" value="TreeGrafter"/>
</dbReference>
<dbReference type="GO" id="GO:0004129">
    <property type="term" value="F:cytochrome-c oxidase activity"/>
    <property type="evidence" value="ECO:0007669"/>
    <property type="project" value="UniProtKB-EC"/>
</dbReference>
<evidence type="ECO:0000256" key="4">
    <source>
        <dbReference type="ARBA" id="ARBA00022448"/>
    </source>
</evidence>
<dbReference type="PROSITE" id="PS00078">
    <property type="entry name" value="COX2"/>
    <property type="match status" value="1"/>
</dbReference>
<dbReference type="KEGG" id="nwr:E3U44_15265"/>
<evidence type="ECO:0000256" key="2">
    <source>
        <dbReference type="ARBA" id="ARBA00007866"/>
    </source>
</evidence>